<dbReference type="STRING" id="1074467.JP39_01270"/>
<organism evidence="1 2">
    <name type="scientific">Companilactobacillus heilongjiangensis</name>
    <dbReference type="NCBI Taxonomy" id="1074467"/>
    <lineage>
        <taxon>Bacteria</taxon>
        <taxon>Bacillati</taxon>
        <taxon>Bacillota</taxon>
        <taxon>Bacilli</taxon>
        <taxon>Lactobacillales</taxon>
        <taxon>Lactobacillaceae</taxon>
        <taxon>Companilactobacillus</taxon>
    </lineage>
</organism>
<dbReference type="Proteomes" id="UP000061546">
    <property type="component" value="Chromosome"/>
</dbReference>
<reference evidence="1 2" key="1">
    <citation type="submission" date="2015-08" db="EMBL/GenBank/DDBJ databases">
        <title>Genomic sequence of Lactobacillus heilongjiangensis DSM 28069, isolated from Chinese traditional pickle.</title>
        <authorList>
            <person name="Jiang X."/>
            <person name="Zheng B."/>
            <person name="Cheng H."/>
        </authorList>
    </citation>
    <scope>NUCLEOTIDE SEQUENCE [LARGE SCALE GENOMIC DNA]</scope>
    <source>
        <strain evidence="1 2">DSM 28069</strain>
    </source>
</reference>
<proteinExistence type="predicted"/>
<name>A0A0K2L9Y7_9LACO</name>
<gene>
    <name evidence="1" type="ORF">JP39_01270</name>
</gene>
<dbReference type="EMBL" id="CP012559">
    <property type="protein sequence ID" value="ALB28117.1"/>
    <property type="molecule type" value="Genomic_DNA"/>
</dbReference>
<dbReference type="AlphaFoldDB" id="A0A0K2L9Y7"/>
<evidence type="ECO:0000313" key="2">
    <source>
        <dbReference type="Proteomes" id="UP000061546"/>
    </source>
</evidence>
<keyword evidence="2" id="KW-1185">Reference proteome</keyword>
<sequence length="82" mass="9831">MERLQPRFETVLWLGPYRAADEYSQLWRWQANTTHYICKLSPIYNIIIFTTNHKCFMMKSSKISVGYFFALICEKINIQGEF</sequence>
<evidence type="ECO:0000313" key="1">
    <source>
        <dbReference type="EMBL" id="ALB28117.1"/>
    </source>
</evidence>
<dbReference type="KEGG" id="lhi:JP39_01270"/>
<protein>
    <submittedName>
        <fullName evidence="1">Uncharacterized protein</fullName>
    </submittedName>
</protein>
<accession>A0A0K2L9Y7</accession>